<keyword evidence="3" id="KW-0131">Cell cycle</keyword>
<dbReference type="SUPFAM" id="SSF47954">
    <property type="entry name" value="Cyclin-like"/>
    <property type="match status" value="2"/>
</dbReference>
<dbReference type="GO" id="GO:0051301">
    <property type="term" value="P:cell division"/>
    <property type="evidence" value="ECO:0007669"/>
    <property type="project" value="UniProtKB-KW"/>
</dbReference>
<sequence>MHVDENATEKFNQVQLKKLTVPTNEATTKRAALGDLQNRGLTRNITSKDVAQKELKDVKLTAKARVDTYWRKEPLGATNANAGKTTTTNVGPLLRSNSVRNGLLTRQAPSRPLVSATSGVVKSSAAVASKPAVAGTVKVKEDQQQPIQALRREDSNLSRRSLTKLRAALAKPSQGVALQKSELLQQKAAPAKAVVVAKKEVAKPRPVVLPVTSKTVVKKDELLKARPFTAPLSGKAFSSASSSNTLSLSSKRLSEIEDIDANDRENLMLVSVYVNDIYDYLYEVEQAIPIQKDHLAGQPEVTRKMRAVLIDWINEVHLQFHLAAETFHLAVAIIDRYLQAVKDTKRSYLQLVGVTALFIATKYEELFPPVISDFVFITDDTYTARQICLMELKILKAIDMNLSRPLPLHFLRRYSKAARAEDEHHAMSKYFLELSSMDYELASYRPSEIAAASLFLSLHLLNDNAKAATGFRDTHWTPTLEHYSRYTAAQLRPITRQIAQLAQDAPASKMRAVYNKYQASKFQAIALRTELYGQLMNSIVNSKN</sequence>
<dbReference type="InterPro" id="IPR039361">
    <property type="entry name" value="Cyclin"/>
</dbReference>
<evidence type="ECO:0000313" key="7">
    <source>
        <dbReference type="EMBL" id="ALC42288.1"/>
    </source>
</evidence>
<dbReference type="InterPro" id="IPR004367">
    <property type="entry name" value="Cyclin_C-dom"/>
</dbReference>
<dbReference type="SMART" id="SM01332">
    <property type="entry name" value="Cyclin_C"/>
    <property type="match status" value="1"/>
</dbReference>
<dbReference type="OMA" id="VSYKMRA"/>
<dbReference type="CDD" id="cd20509">
    <property type="entry name" value="CYCLIN_CCNB1-like_rpt2"/>
    <property type="match status" value="1"/>
</dbReference>
<keyword evidence="1" id="KW-0132">Cell division</keyword>
<dbReference type="OrthoDB" id="5590282at2759"/>
<evidence type="ECO:0000256" key="1">
    <source>
        <dbReference type="ARBA" id="ARBA00022618"/>
    </source>
</evidence>
<evidence type="ECO:0000256" key="3">
    <source>
        <dbReference type="ARBA" id="ARBA00023306"/>
    </source>
</evidence>
<dbReference type="InterPro" id="IPR036915">
    <property type="entry name" value="Cyclin-like_sf"/>
</dbReference>
<dbReference type="EMBL" id="CP012524">
    <property type="protein sequence ID" value="ALC42288.1"/>
    <property type="molecule type" value="Genomic_DNA"/>
</dbReference>
<dbReference type="PIRSF" id="PIRSF001771">
    <property type="entry name" value="Cyclin_A_B_D_E"/>
    <property type="match status" value="1"/>
</dbReference>
<dbReference type="GO" id="GO:0005634">
    <property type="term" value="C:nucleus"/>
    <property type="evidence" value="ECO:0007669"/>
    <property type="project" value="UniProtKB-ARBA"/>
</dbReference>
<feature type="domain" description="Cyclin C-terminal" evidence="6">
    <location>
        <begin position="405"/>
        <end position="531"/>
    </location>
</feature>
<dbReference type="Pfam" id="PF02984">
    <property type="entry name" value="Cyclin_C"/>
    <property type="match status" value="1"/>
</dbReference>
<dbReference type="AlphaFoldDB" id="A0A0M4EFU4"/>
<accession>A0A0M4EFU4</accession>
<dbReference type="InterPro" id="IPR048258">
    <property type="entry name" value="Cyclins_cyclin-box"/>
</dbReference>
<dbReference type="PROSITE" id="PS00292">
    <property type="entry name" value="CYCLINS"/>
    <property type="match status" value="1"/>
</dbReference>
<feature type="domain" description="Cyclin-like" evidence="5">
    <location>
        <begin position="409"/>
        <end position="500"/>
    </location>
</feature>
<dbReference type="SMART" id="SM00385">
    <property type="entry name" value="CYCLIN"/>
    <property type="match status" value="2"/>
</dbReference>
<dbReference type="Gene3D" id="1.10.472.10">
    <property type="entry name" value="Cyclin-like"/>
    <property type="match status" value="2"/>
</dbReference>
<feature type="domain" description="Cyclin-like" evidence="5">
    <location>
        <begin position="311"/>
        <end position="396"/>
    </location>
</feature>
<dbReference type="Pfam" id="PF00134">
    <property type="entry name" value="Cyclin_N"/>
    <property type="match status" value="1"/>
</dbReference>
<evidence type="ECO:0000256" key="2">
    <source>
        <dbReference type="ARBA" id="ARBA00023127"/>
    </source>
</evidence>
<name>A0A0M4EFU4_DROBS</name>
<evidence type="ECO:0000313" key="8">
    <source>
        <dbReference type="Proteomes" id="UP000494163"/>
    </source>
</evidence>
<dbReference type="InterPro" id="IPR013763">
    <property type="entry name" value="Cyclin-like_dom"/>
</dbReference>
<gene>
    <name evidence="7" type="ORF">Dbus_chr2Rg1867</name>
</gene>
<keyword evidence="2 4" id="KW-0195">Cyclin</keyword>
<dbReference type="GO" id="GO:0016538">
    <property type="term" value="F:cyclin-dependent protein serine/threonine kinase regulator activity"/>
    <property type="evidence" value="ECO:0007669"/>
    <property type="project" value="InterPro"/>
</dbReference>
<proteinExistence type="inferred from homology"/>
<dbReference type="GO" id="GO:0044772">
    <property type="term" value="P:mitotic cell cycle phase transition"/>
    <property type="evidence" value="ECO:0007669"/>
    <property type="project" value="InterPro"/>
</dbReference>
<evidence type="ECO:0000259" key="6">
    <source>
        <dbReference type="SMART" id="SM01332"/>
    </source>
</evidence>
<dbReference type="InterPro" id="IPR006671">
    <property type="entry name" value="Cyclin_N"/>
</dbReference>
<dbReference type="STRING" id="30019.A0A0M4EFU4"/>
<reference evidence="7 8" key="1">
    <citation type="submission" date="2015-08" db="EMBL/GenBank/DDBJ databases">
        <title>Ancestral chromatin configuration constrains chromatin evolution on differentiating sex chromosomes in Drosophila.</title>
        <authorList>
            <person name="Zhou Q."/>
            <person name="Bachtrog D."/>
        </authorList>
    </citation>
    <scope>NUCLEOTIDE SEQUENCE [LARGE SCALE GENOMIC DNA]</scope>
    <source>
        <tissue evidence="7">Whole larvae</tissue>
    </source>
</reference>
<organism evidence="7 8">
    <name type="scientific">Drosophila busckii</name>
    <name type="common">Fruit fly</name>
    <dbReference type="NCBI Taxonomy" id="30019"/>
    <lineage>
        <taxon>Eukaryota</taxon>
        <taxon>Metazoa</taxon>
        <taxon>Ecdysozoa</taxon>
        <taxon>Arthropoda</taxon>
        <taxon>Hexapoda</taxon>
        <taxon>Insecta</taxon>
        <taxon>Pterygota</taxon>
        <taxon>Neoptera</taxon>
        <taxon>Endopterygota</taxon>
        <taxon>Diptera</taxon>
        <taxon>Brachycera</taxon>
        <taxon>Muscomorpha</taxon>
        <taxon>Ephydroidea</taxon>
        <taxon>Drosophilidae</taxon>
        <taxon>Drosophila</taxon>
    </lineage>
</organism>
<keyword evidence="8" id="KW-1185">Reference proteome</keyword>
<dbReference type="Proteomes" id="UP000494163">
    <property type="component" value="Chromosome 2R"/>
</dbReference>
<evidence type="ECO:0000259" key="5">
    <source>
        <dbReference type="SMART" id="SM00385"/>
    </source>
</evidence>
<comment type="similarity">
    <text evidence="4">Belongs to the cyclin family.</text>
</comment>
<protein>
    <submittedName>
        <fullName evidence="7">CycB</fullName>
    </submittedName>
</protein>
<dbReference type="CDD" id="cd20507">
    <property type="entry name" value="CYCLIN_CCNB1-like_rpt1"/>
    <property type="match status" value="1"/>
</dbReference>
<dbReference type="InterPro" id="IPR046965">
    <property type="entry name" value="Cyclin_A/B-like"/>
</dbReference>
<evidence type="ECO:0000256" key="4">
    <source>
        <dbReference type="RuleBase" id="RU000383"/>
    </source>
</evidence>
<dbReference type="PANTHER" id="PTHR10177">
    <property type="entry name" value="CYCLINS"/>
    <property type="match status" value="1"/>
</dbReference>
<dbReference type="FunFam" id="1.10.472.10:FF:000001">
    <property type="entry name" value="G2/mitotic-specific cyclin"/>
    <property type="match status" value="1"/>
</dbReference>